<comment type="similarity">
    <text evidence="9 11">Belongs to the Rho family.</text>
</comment>
<organism evidence="14 15">
    <name type="scientific">Winogradskyella pulchriflava</name>
    <dbReference type="NCBI Taxonomy" id="1110688"/>
    <lineage>
        <taxon>Bacteria</taxon>
        <taxon>Pseudomonadati</taxon>
        <taxon>Bacteroidota</taxon>
        <taxon>Flavobacteriia</taxon>
        <taxon>Flavobacteriales</taxon>
        <taxon>Flavobacteriaceae</taxon>
        <taxon>Winogradskyella</taxon>
    </lineage>
</organism>
<feature type="compositionally biased region" description="Basic and acidic residues" evidence="12">
    <location>
        <begin position="133"/>
        <end position="142"/>
    </location>
</feature>
<dbReference type="Pfam" id="PF07498">
    <property type="entry name" value="Rho_N"/>
    <property type="match status" value="1"/>
</dbReference>
<dbReference type="NCBIfam" id="TIGR00767">
    <property type="entry name" value="rho"/>
    <property type="match status" value="1"/>
</dbReference>
<dbReference type="Gene3D" id="1.10.720.10">
    <property type="match status" value="1"/>
</dbReference>
<dbReference type="EMBL" id="JBHLTQ010000002">
    <property type="protein sequence ID" value="MFC0603947.1"/>
    <property type="molecule type" value="Genomic_DNA"/>
</dbReference>
<keyword evidence="6 9" id="KW-0694">RNA-binding</keyword>
<evidence type="ECO:0000256" key="2">
    <source>
        <dbReference type="ARBA" id="ARBA00022741"/>
    </source>
</evidence>
<dbReference type="InterPro" id="IPR004665">
    <property type="entry name" value="Term_rho"/>
</dbReference>
<accession>A0ABV6Q6T2</accession>
<feature type="domain" description="Rho RNA-BD" evidence="13">
    <location>
        <begin position="172"/>
        <end position="249"/>
    </location>
</feature>
<protein>
    <recommendedName>
        <fullName evidence="9 10">Transcription termination factor Rho</fullName>
        <ecNumber evidence="9 10">3.6.4.-</ecNumber>
    </recommendedName>
    <alternativeName>
        <fullName evidence="9">ATP-dependent helicase Rho</fullName>
    </alternativeName>
</protein>
<evidence type="ECO:0000256" key="5">
    <source>
        <dbReference type="ARBA" id="ARBA00022840"/>
    </source>
</evidence>
<dbReference type="Pfam" id="PF07497">
    <property type="entry name" value="Rho_RNA_bind"/>
    <property type="match status" value="1"/>
</dbReference>
<keyword evidence="2 9" id="KW-0547">Nucleotide-binding</keyword>
<dbReference type="SUPFAM" id="SSF50249">
    <property type="entry name" value="Nucleic acid-binding proteins"/>
    <property type="match status" value="1"/>
</dbReference>
<feature type="compositionally biased region" description="Basic and acidic residues" evidence="12">
    <location>
        <begin position="48"/>
        <end position="65"/>
    </location>
</feature>
<gene>
    <name evidence="9 14" type="primary">rho</name>
    <name evidence="14" type="ORF">ACFFGA_05240</name>
</gene>
<proteinExistence type="inferred from homology"/>
<dbReference type="RefSeq" id="WP_386060716.1">
    <property type="nucleotide sequence ID" value="NZ_JBHLTQ010000002.1"/>
</dbReference>
<dbReference type="SMART" id="SM00959">
    <property type="entry name" value="Rho_N"/>
    <property type="match status" value="1"/>
</dbReference>
<dbReference type="InterPro" id="IPR003593">
    <property type="entry name" value="AAA+_ATPase"/>
</dbReference>
<keyword evidence="8 9" id="KW-0804">Transcription</keyword>
<dbReference type="EC" id="3.6.4.-" evidence="9 10"/>
<keyword evidence="5 9" id="KW-0067">ATP-binding</keyword>
<dbReference type="InterPro" id="IPR011129">
    <property type="entry name" value="CSD"/>
</dbReference>
<dbReference type="PANTHER" id="PTHR46425:SF1">
    <property type="entry name" value="TRANSCRIPTION TERMINATION FACTOR RHO"/>
    <property type="match status" value="1"/>
</dbReference>
<dbReference type="InterPro" id="IPR011112">
    <property type="entry name" value="Rho-like_N"/>
</dbReference>
<evidence type="ECO:0000256" key="10">
    <source>
        <dbReference type="NCBIfam" id="TIGR00767"/>
    </source>
</evidence>
<evidence type="ECO:0000256" key="6">
    <source>
        <dbReference type="ARBA" id="ARBA00022884"/>
    </source>
</evidence>
<dbReference type="Gene3D" id="2.40.50.140">
    <property type="entry name" value="Nucleic acid-binding proteins"/>
    <property type="match status" value="1"/>
</dbReference>
<dbReference type="InterPro" id="IPR041703">
    <property type="entry name" value="Rho_factor_ATP-bd"/>
</dbReference>
<evidence type="ECO:0000256" key="1">
    <source>
        <dbReference type="ARBA" id="ARBA00022472"/>
    </source>
</evidence>
<comment type="subunit">
    <text evidence="9">Homohexamer. The homohexamer assembles into an open ring structure.</text>
</comment>
<evidence type="ECO:0000313" key="15">
    <source>
        <dbReference type="Proteomes" id="UP001589832"/>
    </source>
</evidence>
<reference evidence="14 15" key="1">
    <citation type="submission" date="2024-09" db="EMBL/GenBank/DDBJ databases">
        <authorList>
            <person name="Sun Q."/>
            <person name="Mori K."/>
        </authorList>
    </citation>
    <scope>NUCLEOTIDE SEQUENCE [LARGE SCALE GENOMIC DNA]</scope>
    <source>
        <strain evidence="14 15">NCAIM B.02481</strain>
    </source>
</reference>
<dbReference type="SUPFAM" id="SSF68912">
    <property type="entry name" value="Rho N-terminal domain-like"/>
    <property type="match status" value="1"/>
</dbReference>
<feature type="binding site" evidence="9">
    <location>
        <begin position="304"/>
        <end position="309"/>
    </location>
    <ligand>
        <name>ATP</name>
        <dbReference type="ChEBI" id="CHEBI:30616"/>
    </ligand>
</feature>
<evidence type="ECO:0000256" key="4">
    <source>
        <dbReference type="ARBA" id="ARBA00022806"/>
    </source>
</evidence>
<dbReference type="PROSITE" id="PS51856">
    <property type="entry name" value="RHO_RNA_BD"/>
    <property type="match status" value="1"/>
</dbReference>
<dbReference type="Proteomes" id="UP001589832">
    <property type="component" value="Unassembled WGS sequence"/>
</dbReference>
<evidence type="ECO:0000256" key="3">
    <source>
        <dbReference type="ARBA" id="ARBA00022801"/>
    </source>
</evidence>
<feature type="compositionally biased region" description="Low complexity" evidence="12">
    <location>
        <begin position="143"/>
        <end position="153"/>
    </location>
</feature>
<name>A0ABV6Q6T2_9FLAO</name>
<sequence length="541" mass="61856">MFEISQLKAKKLPELQDIAQQLNVPKYRTLKKLDLVYQILDYQAANPDEVKAKVETKPEPKEAKPQQKRARVQKKPQDNKDQKALEFSDKKEESKPQEQKPSNENQKPKRQDNKSNDAKEDNKRSNNNSNDNRQNRSKENNNRKTNNNNSKNNGNKDNRNRYREPDFEFDAIIESEGVLDIMQDGYGFLRSSDYNYLTSPDDDDIYVSQSQIRLFGLKTGDTVLGHVRPPKEGEKYFPLIKVSKINGQNPQVVRDRVAFEHLTPLFPKEKFNIAEKQSTISTRIMDLFSPIGKGQRGMIVSQPKTGKTMLLKDVANAIAANHPEVYQMILLIDERPEEVTDMQRNVRGEVIASTFDKEAHEHVKIANIVLEKAKRLVECGHDVVILLDSITRLARAYNTVQPASGKILSGGVDANALHKPKRFFGAARNIENGGSLTIIATALTETGSKMDEVIFEEFKGTGNMELQLDRKISNRRIFPAIDLTSSSTRRDDLLLDDNTIQRMWVMRKYLADMNPVEAMEFINDRFKQTRNNEEFLISMNG</sequence>
<evidence type="ECO:0000256" key="9">
    <source>
        <dbReference type="HAMAP-Rule" id="MF_01884"/>
    </source>
</evidence>
<dbReference type="PANTHER" id="PTHR46425">
    <property type="entry name" value="TRANSCRIPTION TERMINATION FACTOR RHO"/>
    <property type="match status" value="1"/>
</dbReference>
<dbReference type="CDD" id="cd04459">
    <property type="entry name" value="Rho_CSD"/>
    <property type="match status" value="1"/>
</dbReference>
<feature type="region of interest" description="Disordered" evidence="12">
    <location>
        <begin position="43"/>
        <end position="162"/>
    </location>
</feature>
<comment type="function">
    <text evidence="9">Facilitates transcription termination by a mechanism that involves Rho binding to the nascent RNA, activation of Rho's RNA-dependent ATPase activity, and release of the mRNA from the DNA template.</text>
</comment>
<dbReference type="CDD" id="cd01128">
    <property type="entry name" value="rho_factor_C"/>
    <property type="match status" value="1"/>
</dbReference>
<dbReference type="InterPro" id="IPR011113">
    <property type="entry name" value="Rho_RNA-bd"/>
</dbReference>
<dbReference type="InterPro" id="IPR027417">
    <property type="entry name" value="P-loop_NTPase"/>
</dbReference>
<comment type="caution">
    <text evidence="9">Lacks conserved residue(s) required for the propagation of feature annotation.</text>
</comment>
<dbReference type="InterPro" id="IPR036269">
    <property type="entry name" value="Rho_N_sf"/>
</dbReference>
<evidence type="ECO:0000313" key="14">
    <source>
        <dbReference type="EMBL" id="MFC0603947.1"/>
    </source>
</evidence>
<dbReference type="InterPro" id="IPR012340">
    <property type="entry name" value="NA-bd_OB-fold"/>
</dbReference>
<dbReference type="GO" id="GO:0016787">
    <property type="term" value="F:hydrolase activity"/>
    <property type="evidence" value="ECO:0007669"/>
    <property type="project" value="UniProtKB-KW"/>
</dbReference>
<evidence type="ECO:0000259" key="13">
    <source>
        <dbReference type="PROSITE" id="PS51856"/>
    </source>
</evidence>
<dbReference type="HAMAP" id="MF_01884">
    <property type="entry name" value="Rho"/>
    <property type="match status" value="1"/>
</dbReference>
<evidence type="ECO:0000256" key="12">
    <source>
        <dbReference type="SAM" id="MobiDB-lite"/>
    </source>
</evidence>
<dbReference type="SMART" id="SM00382">
    <property type="entry name" value="AAA"/>
    <property type="match status" value="1"/>
</dbReference>
<keyword evidence="4 9" id="KW-0347">Helicase</keyword>
<dbReference type="SMART" id="SM00357">
    <property type="entry name" value="CSP"/>
    <property type="match status" value="1"/>
</dbReference>
<evidence type="ECO:0000256" key="7">
    <source>
        <dbReference type="ARBA" id="ARBA00023015"/>
    </source>
</evidence>
<keyword evidence="3 9" id="KW-0378">Hydrolase</keyword>
<feature type="binding site" evidence="9">
    <location>
        <position position="335"/>
    </location>
    <ligand>
        <name>ATP</name>
        <dbReference type="ChEBI" id="CHEBI:30616"/>
    </ligand>
</feature>
<evidence type="ECO:0000256" key="8">
    <source>
        <dbReference type="ARBA" id="ARBA00023163"/>
    </source>
</evidence>
<keyword evidence="15" id="KW-1185">Reference proteome</keyword>
<feature type="binding site" evidence="9">
    <location>
        <begin position="292"/>
        <end position="297"/>
    </location>
    <ligand>
        <name>ATP</name>
        <dbReference type="ChEBI" id="CHEBI:30616"/>
    </ligand>
</feature>
<dbReference type="Pfam" id="PF00006">
    <property type="entry name" value="ATP-synt_ab"/>
    <property type="match status" value="1"/>
</dbReference>
<feature type="compositionally biased region" description="Basic and acidic residues" evidence="12">
    <location>
        <begin position="106"/>
        <end position="124"/>
    </location>
</feature>
<dbReference type="NCBIfam" id="NF006886">
    <property type="entry name" value="PRK09376.1"/>
    <property type="match status" value="1"/>
</dbReference>
<comment type="caution">
    <text evidence="14">The sequence shown here is derived from an EMBL/GenBank/DDBJ whole genome shotgun (WGS) entry which is preliminary data.</text>
</comment>
<keyword evidence="1 9" id="KW-0806">Transcription termination</keyword>
<keyword evidence="7 9" id="KW-0805">Transcription regulation</keyword>
<feature type="compositionally biased region" description="Basic and acidic residues" evidence="12">
    <location>
        <begin position="75"/>
        <end position="98"/>
    </location>
</feature>
<dbReference type="SUPFAM" id="SSF52540">
    <property type="entry name" value="P-loop containing nucleoside triphosphate hydrolases"/>
    <property type="match status" value="1"/>
</dbReference>
<evidence type="ECO:0000256" key="11">
    <source>
        <dbReference type="PROSITE-ProRule" id="PRU01203"/>
    </source>
</evidence>
<dbReference type="Gene3D" id="3.40.50.300">
    <property type="entry name" value="P-loop containing nucleotide triphosphate hydrolases"/>
    <property type="match status" value="1"/>
</dbReference>
<dbReference type="InterPro" id="IPR000194">
    <property type="entry name" value="ATPase_F1/V1/A1_a/bsu_nucl-bd"/>
</dbReference>